<organism evidence="1 2">
    <name type="scientific">Rhizobium lemnae</name>
    <dbReference type="NCBI Taxonomy" id="1214924"/>
    <lineage>
        <taxon>Bacteria</taxon>
        <taxon>Pseudomonadati</taxon>
        <taxon>Pseudomonadota</taxon>
        <taxon>Alphaproteobacteria</taxon>
        <taxon>Hyphomicrobiales</taxon>
        <taxon>Rhizobiaceae</taxon>
        <taxon>Rhizobium/Agrobacterium group</taxon>
        <taxon>Rhizobium</taxon>
    </lineage>
</organism>
<name>A0ABV8EF59_9HYPH</name>
<dbReference type="Proteomes" id="UP001595697">
    <property type="component" value="Unassembled WGS sequence"/>
</dbReference>
<dbReference type="Gene3D" id="3.20.20.70">
    <property type="entry name" value="Aldolase class I"/>
    <property type="match status" value="1"/>
</dbReference>
<dbReference type="InterPro" id="IPR013785">
    <property type="entry name" value="Aldolase_TIM"/>
</dbReference>
<dbReference type="EMBL" id="JBHSBD010000107">
    <property type="protein sequence ID" value="MFC3970534.1"/>
    <property type="molecule type" value="Genomic_DNA"/>
</dbReference>
<evidence type="ECO:0000313" key="1">
    <source>
        <dbReference type="EMBL" id="MFC3970534.1"/>
    </source>
</evidence>
<sequence length="415" mass="47764">MTPFEEFARVIENLALGEFKAAERELLNVVRRRLHRPDLPSLFRAARMESDQDWEASLASVKDSIMELNSPALTELWETIVSQWSGPTEYMLHADQAEARKKLPLFRHTSDKMLYVTIIIPIKVCNYRCSYCFLEHEKKPEVSQLELVPLMIERLGQIPRPLFVEMSPLGDIIAIPVMWPLFAKLNALPNVKTVEVWSNLSRDLDGIFQFINPTKVAIVATYHPTEFRKFNEDKDKFFRRVEILRDLVQDITVNFVASTANMPHYDELKARLDNIGVHLSVNALLGARNGDGKLYPEGYNVTERETIQTWMDNDFVATFMLNARRENVRCSAGKDHIQIDQQGNITRCEFVHERYGNILDDDPYIDTVERFCPTGGCSCKIYTGFIEPCSAEYARVGTKNHYLCHSRFGTSDQRS</sequence>
<proteinExistence type="predicted"/>
<comment type="caution">
    <text evidence="1">The sequence shown here is derived from an EMBL/GenBank/DDBJ whole genome shotgun (WGS) entry which is preliminary data.</text>
</comment>
<protein>
    <recommendedName>
        <fullName evidence="3">Radical SAM protein</fullName>
    </recommendedName>
</protein>
<dbReference type="InterPro" id="IPR050377">
    <property type="entry name" value="Radical_SAM_PqqE_MftC-like"/>
</dbReference>
<dbReference type="PANTHER" id="PTHR11228">
    <property type="entry name" value="RADICAL SAM DOMAIN PROTEIN"/>
    <property type="match status" value="1"/>
</dbReference>
<evidence type="ECO:0008006" key="3">
    <source>
        <dbReference type="Google" id="ProtNLM"/>
    </source>
</evidence>
<keyword evidence="2" id="KW-1185">Reference proteome</keyword>
<dbReference type="PANTHER" id="PTHR11228:SF7">
    <property type="entry name" value="PQQA PEPTIDE CYCLASE"/>
    <property type="match status" value="1"/>
</dbReference>
<gene>
    <name evidence="1" type="ORF">ACFOVS_20850</name>
</gene>
<accession>A0ABV8EF59</accession>
<reference evidence="2" key="1">
    <citation type="journal article" date="2019" name="Int. J. Syst. Evol. Microbiol.">
        <title>The Global Catalogue of Microorganisms (GCM) 10K type strain sequencing project: providing services to taxonomists for standard genome sequencing and annotation.</title>
        <authorList>
            <consortium name="The Broad Institute Genomics Platform"/>
            <consortium name="The Broad Institute Genome Sequencing Center for Infectious Disease"/>
            <person name="Wu L."/>
            <person name="Ma J."/>
        </authorList>
    </citation>
    <scope>NUCLEOTIDE SEQUENCE [LARGE SCALE GENOMIC DNA]</scope>
    <source>
        <strain evidence="2">TBRC 5781</strain>
    </source>
</reference>
<dbReference type="InterPro" id="IPR058240">
    <property type="entry name" value="rSAM_sf"/>
</dbReference>
<evidence type="ECO:0000313" key="2">
    <source>
        <dbReference type="Proteomes" id="UP001595697"/>
    </source>
</evidence>
<dbReference type="SUPFAM" id="SSF102114">
    <property type="entry name" value="Radical SAM enzymes"/>
    <property type="match status" value="1"/>
</dbReference>
<dbReference type="RefSeq" id="WP_247262810.1">
    <property type="nucleotide sequence ID" value="NZ_JALJQZ010000077.1"/>
</dbReference>